<feature type="compositionally biased region" description="Basic and acidic residues" evidence="1">
    <location>
        <begin position="1"/>
        <end position="11"/>
    </location>
</feature>
<gene>
    <name evidence="2" type="ORF">UCREL1_10478</name>
</gene>
<evidence type="ECO:0000313" key="2">
    <source>
        <dbReference type="EMBL" id="EMR62598.1"/>
    </source>
</evidence>
<organism evidence="2 3">
    <name type="scientific">Eutypa lata (strain UCR-EL1)</name>
    <name type="common">Grapevine dieback disease fungus</name>
    <name type="synonym">Eutypa armeniacae</name>
    <dbReference type="NCBI Taxonomy" id="1287681"/>
    <lineage>
        <taxon>Eukaryota</taxon>
        <taxon>Fungi</taxon>
        <taxon>Dikarya</taxon>
        <taxon>Ascomycota</taxon>
        <taxon>Pezizomycotina</taxon>
        <taxon>Sordariomycetes</taxon>
        <taxon>Xylariomycetidae</taxon>
        <taxon>Xylariales</taxon>
        <taxon>Diatrypaceae</taxon>
        <taxon>Eutypa</taxon>
    </lineage>
</organism>
<proteinExistence type="predicted"/>
<accession>M7SEH6</accession>
<name>M7SEH6_EUTLA</name>
<feature type="region of interest" description="Disordered" evidence="1">
    <location>
        <begin position="1"/>
        <end position="51"/>
    </location>
</feature>
<sequence>MDPKNNKDAKPPHPIPPSTEPPSGSHGPQTIPTASSSTVSATSAAPPKKPSKPLILNWKQCVQGWTFPPTLDIRVRLPKFIAPLPLPHPAMCIHVVVDAQIPLGVPYIANRGALARRALTADTGRGELMYVNFEHCDARTEEKLGEGQTNISAGFFVCHQRDILIVEGWRHCESTWFSRESRYPVMARRGNTIRDL</sequence>
<evidence type="ECO:0000256" key="1">
    <source>
        <dbReference type="SAM" id="MobiDB-lite"/>
    </source>
</evidence>
<keyword evidence="3" id="KW-1185">Reference proteome</keyword>
<reference evidence="3" key="1">
    <citation type="journal article" date="2013" name="Genome Announc.">
        <title>Draft genome sequence of the grapevine dieback fungus Eutypa lata UCR-EL1.</title>
        <authorList>
            <person name="Blanco-Ulate B."/>
            <person name="Rolshausen P.E."/>
            <person name="Cantu D."/>
        </authorList>
    </citation>
    <scope>NUCLEOTIDE SEQUENCE [LARGE SCALE GENOMIC DNA]</scope>
    <source>
        <strain evidence="3">UCR-EL1</strain>
    </source>
</reference>
<evidence type="ECO:0000313" key="3">
    <source>
        <dbReference type="Proteomes" id="UP000012174"/>
    </source>
</evidence>
<feature type="compositionally biased region" description="Low complexity" evidence="1">
    <location>
        <begin position="32"/>
        <end position="46"/>
    </location>
</feature>
<dbReference type="KEGG" id="ela:UCREL1_10478"/>
<dbReference type="HOGENOM" id="CLU_1390231_0_0_1"/>
<dbReference type="EMBL" id="KB707414">
    <property type="protein sequence ID" value="EMR62598.1"/>
    <property type="molecule type" value="Genomic_DNA"/>
</dbReference>
<protein>
    <submittedName>
        <fullName evidence="2">Uncharacterized protein</fullName>
    </submittedName>
</protein>
<dbReference type="Proteomes" id="UP000012174">
    <property type="component" value="Unassembled WGS sequence"/>
</dbReference>
<dbReference type="AlphaFoldDB" id="M7SEH6"/>